<dbReference type="KEGG" id="cdet:87943163"/>
<gene>
    <name evidence="7" type="ORF">CDEST_06660</name>
</gene>
<keyword evidence="7" id="KW-0762">Sugar transport</keyword>
<sequence length="342" mass="38866">MDYPGRFSKATVIDEEERRRLEVSRKLENPLIELIPEQLGQQSEDYCREHGIDGEEEIRAFRLSAMIAGIMNKYDAMAELTAQEHGVLDRKTTREWKNPTVLYGVVAGPLSCRLHAYPPSCLSKLHHLRPVPTRLLTLTFLRLGQRLTCPQVCSFCAIVVQGMDGTVVNGAQLFYKSHYGIGGETESDTLFIAHFMLGISIRPESATHPIFVTEYAPPRLCGALMTQWQMQTAFIIKLGYIVDLAFFRVPEMGSIVGHNRRLMMASAMVLVIFAAQAATCILTAGCLHHYRRVWLVRQLDHFWERYVFRQDVSPPVVPVAGDIAYHREQINREKEHNPTARV</sequence>
<dbReference type="Gene3D" id="1.20.1250.20">
    <property type="entry name" value="MFS general substrate transporter like domains"/>
    <property type="match status" value="1"/>
</dbReference>
<evidence type="ECO:0000256" key="4">
    <source>
        <dbReference type="ARBA" id="ARBA00022989"/>
    </source>
</evidence>
<dbReference type="InterPro" id="IPR036259">
    <property type="entry name" value="MFS_trans_sf"/>
</dbReference>
<dbReference type="PANTHER" id="PTHR48020">
    <property type="entry name" value="PROTON MYO-INOSITOL COTRANSPORTER"/>
    <property type="match status" value="1"/>
</dbReference>
<keyword evidence="2" id="KW-0813">Transport</keyword>
<evidence type="ECO:0000256" key="2">
    <source>
        <dbReference type="ARBA" id="ARBA00022448"/>
    </source>
</evidence>
<dbReference type="EMBL" id="CP137308">
    <property type="protein sequence ID" value="WQF81646.1"/>
    <property type="molecule type" value="Genomic_DNA"/>
</dbReference>
<dbReference type="AlphaFoldDB" id="A0AAX4IET7"/>
<evidence type="ECO:0000256" key="3">
    <source>
        <dbReference type="ARBA" id="ARBA00022692"/>
    </source>
</evidence>
<reference evidence="8" key="1">
    <citation type="journal article" date="2023" name="bioRxiv">
        <title>Complete genome of the Medicago anthracnose fungus, Colletotrichum destructivum, reveals a mini-chromosome-like region within a core chromosome.</title>
        <authorList>
            <person name="Lapalu N."/>
            <person name="Simon A."/>
            <person name="Lu A."/>
            <person name="Plaumann P.-L."/>
            <person name="Amselem J."/>
            <person name="Pigne S."/>
            <person name="Auger A."/>
            <person name="Koch C."/>
            <person name="Dallery J.-F."/>
            <person name="O'Connell R.J."/>
        </authorList>
    </citation>
    <scope>NUCLEOTIDE SEQUENCE [LARGE SCALE GENOMIC DNA]</scope>
    <source>
        <strain evidence="8">CBS 520.97</strain>
    </source>
</reference>
<organism evidence="7 8">
    <name type="scientific">Colletotrichum destructivum</name>
    <dbReference type="NCBI Taxonomy" id="34406"/>
    <lineage>
        <taxon>Eukaryota</taxon>
        <taxon>Fungi</taxon>
        <taxon>Dikarya</taxon>
        <taxon>Ascomycota</taxon>
        <taxon>Pezizomycotina</taxon>
        <taxon>Sordariomycetes</taxon>
        <taxon>Hypocreomycetidae</taxon>
        <taxon>Glomerellales</taxon>
        <taxon>Glomerellaceae</taxon>
        <taxon>Colletotrichum</taxon>
        <taxon>Colletotrichum destructivum species complex</taxon>
    </lineage>
</organism>
<dbReference type="RefSeq" id="XP_062778870.1">
    <property type="nucleotide sequence ID" value="XM_062922819.1"/>
</dbReference>
<dbReference type="Proteomes" id="UP001322277">
    <property type="component" value="Chromosome 4"/>
</dbReference>
<proteinExistence type="predicted"/>
<feature type="transmembrane region" description="Helical" evidence="6">
    <location>
        <begin position="262"/>
        <end position="287"/>
    </location>
</feature>
<keyword evidence="4 6" id="KW-1133">Transmembrane helix</keyword>
<evidence type="ECO:0000256" key="5">
    <source>
        <dbReference type="ARBA" id="ARBA00023136"/>
    </source>
</evidence>
<dbReference type="Pfam" id="PF00083">
    <property type="entry name" value="Sugar_tr"/>
    <property type="match status" value="1"/>
</dbReference>
<dbReference type="InterPro" id="IPR050814">
    <property type="entry name" value="Myo-inositol_Transporter"/>
</dbReference>
<dbReference type="GO" id="GO:0016020">
    <property type="term" value="C:membrane"/>
    <property type="evidence" value="ECO:0007669"/>
    <property type="project" value="UniProtKB-SubCell"/>
</dbReference>
<comment type="subcellular location">
    <subcellularLocation>
        <location evidence="1">Membrane</location>
    </subcellularLocation>
</comment>
<dbReference type="GeneID" id="87943163"/>
<protein>
    <submittedName>
        <fullName evidence="7">Major facilitator, sugar transporter, MFS transporter superfamily</fullName>
    </submittedName>
</protein>
<name>A0AAX4IET7_9PEZI</name>
<keyword evidence="8" id="KW-1185">Reference proteome</keyword>
<accession>A0AAX4IET7</accession>
<evidence type="ECO:0000256" key="1">
    <source>
        <dbReference type="ARBA" id="ARBA00004370"/>
    </source>
</evidence>
<keyword evidence="3 6" id="KW-0812">Transmembrane</keyword>
<dbReference type="PANTHER" id="PTHR48020:SF25">
    <property type="entry name" value="SUGAR TRANSPORTER, PUTATIVE (AFU_ORTHOLOGUE AFUA_7G05830)-RELATED"/>
    <property type="match status" value="1"/>
</dbReference>
<evidence type="ECO:0000256" key="6">
    <source>
        <dbReference type="SAM" id="Phobius"/>
    </source>
</evidence>
<keyword evidence="5 6" id="KW-0472">Membrane</keyword>
<evidence type="ECO:0000313" key="8">
    <source>
        <dbReference type="Proteomes" id="UP001322277"/>
    </source>
</evidence>
<dbReference type="GO" id="GO:0022857">
    <property type="term" value="F:transmembrane transporter activity"/>
    <property type="evidence" value="ECO:0007669"/>
    <property type="project" value="InterPro"/>
</dbReference>
<evidence type="ECO:0000313" key="7">
    <source>
        <dbReference type="EMBL" id="WQF81646.1"/>
    </source>
</evidence>
<dbReference type="InterPro" id="IPR005828">
    <property type="entry name" value="MFS_sugar_transport-like"/>
</dbReference>